<protein>
    <submittedName>
        <fullName evidence="5">Pimeloyl-ACP methyl ester carboxylesterase</fullName>
    </submittedName>
</protein>
<evidence type="ECO:0000256" key="1">
    <source>
        <dbReference type="ARBA" id="ARBA00010088"/>
    </source>
</evidence>
<keyword evidence="2" id="KW-0058">Aromatic hydrocarbons catabolism</keyword>
<dbReference type="PRINTS" id="PR00412">
    <property type="entry name" value="EPOXHYDRLASE"/>
</dbReference>
<dbReference type="InterPro" id="IPR010497">
    <property type="entry name" value="Epoxide_hydro_N"/>
</dbReference>
<dbReference type="InterPro" id="IPR000639">
    <property type="entry name" value="Epox_hydrolase-like"/>
</dbReference>
<comment type="similarity">
    <text evidence="1">Belongs to the peptidase S33 family.</text>
</comment>
<evidence type="ECO:0000256" key="3">
    <source>
        <dbReference type="ARBA" id="ARBA00022801"/>
    </source>
</evidence>
<dbReference type="SUPFAM" id="SSF53474">
    <property type="entry name" value="alpha/beta-Hydrolases"/>
    <property type="match status" value="1"/>
</dbReference>
<evidence type="ECO:0000313" key="6">
    <source>
        <dbReference type="Proteomes" id="UP000539313"/>
    </source>
</evidence>
<dbReference type="PIRSF" id="PIRSF001112">
    <property type="entry name" value="Epoxide_hydrolase"/>
    <property type="match status" value="1"/>
</dbReference>
<keyword evidence="6" id="KW-1185">Reference proteome</keyword>
<keyword evidence="3" id="KW-0378">Hydrolase</keyword>
<dbReference type="AlphaFoldDB" id="A0A7W3MUW0"/>
<evidence type="ECO:0000313" key="5">
    <source>
        <dbReference type="EMBL" id="MBA9002304.1"/>
    </source>
</evidence>
<dbReference type="RefSeq" id="WP_182704376.1">
    <property type="nucleotide sequence ID" value="NZ_JACJII010000001.1"/>
</dbReference>
<dbReference type="Pfam" id="PF06441">
    <property type="entry name" value="EHN"/>
    <property type="match status" value="1"/>
</dbReference>
<feature type="domain" description="Epoxide hydrolase N-terminal" evidence="4">
    <location>
        <begin position="5"/>
        <end position="110"/>
    </location>
</feature>
<evidence type="ECO:0000259" key="4">
    <source>
        <dbReference type="Pfam" id="PF06441"/>
    </source>
</evidence>
<dbReference type="PANTHER" id="PTHR21661:SF35">
    <property type="entry name" value="EPOXIDE HYDROLASE"/>
    <property type="match status" value="1"/>
</dbReference>
<dbReference type="EMBL" id="JACJII010000001">
    <property type="protein sequence ID" value="MBA9002304.1"/>
    <property type="molecule type" value="Genomic_DNA"/>
</dbReference>
<gene>
    <name evidence="5" type="ORF">HNR21_001186</name>
</gene>
<dbReference type="InterPro" id="IPR029058">
    <property type="entry name" value="AB_hydrolase_fold"/>
</dbReference>
<sequence length="390" mass="42562">MTNDIRPHRIAVPQADLDDLRDRLARTRWPNEPAGIGWSRGVPLDYLKGLARYWAEDFDWRAQETALNGIGQFMTTIDGQDVHFMHVRSPEPDALPLILTHGWPSSPIEFLKVIGPLTDPRAHGGDPADAFHLVIPSLPGYGLSTPVRGTGWGNLFRVAHAWDELMNRLGYDRYAVHGTDVGAGVAGLLGMVAGGRVTGVHLTGTAAAMPFGPPIDPAGLPEADRARAEAFNRFQQDGLGYLHLQATRPQTLAYSLTDSPVGQLAWIVEKFAEWTDPAAALPEDAVDLDQLLTNVSLTWFTAAGGSSAHATYEGMQVYREMAAHQDAGEQPPGPPTAVAVFAADHTIRGLMDPDGRIEQWTEYDRGGHFPAMETPDLLASDLRAFFRTHR</sequence>
<proteinExistence type="inferred from homology"/>
<organism evidence="5 6">
    <name type="scientific">Thermomonospora cellulosilytica</name>
    <dbReference type="NCBI Taxonomy" id="1411118"/>
    <lineage>
        <taxon>Bacteria</taxon>
        <taxon>Bacillati</taxon>
        <taxon>Actinomycetota</taxon>
        <taxon>Actinomycetes</taxon>
        <taxon>Streptosporangiales</taxon>
        <taxon>Thermomonosporaceae</taxon>
        <taxon>Thermomonospora</taxon>
    </lineage>
</organism>
<dbReference type="Proteomes" id="UP000539313">
    <property type="component" value="Unassembled WGS sequence"/>
</dbReference>
<reference evidence="5 6" key="1">
    <citation type="submission" date="2020-08" db="EMBL/GenBank/DDBJ databases">
        <title>Sequencing the genomes of 1000 actinobacteria strains.</title>
        <authorList>
            <person name="Klenk H.-P."/>
        </authorList>
    </citation>
    <scope>NUCLEOTIDE SEQUENCE [LARGE SCALE GENOMIC DNA]</scope>
    <source>
        <strain evidence="5 6">DSM 45823</strain>
    </source>
</reference>
<accession>A0A7W3MUW0</accession>
<dbReference type="InterPro" id="IPR016292">
    <property type="entry name" value="Epoxide_hydrolase"/>
</dbReference>
<dbReference type="GO" id="GO:0097176">
    <property type="term" value="P:epoxide metabolic process"/>
    <property type="evidence" value="ECO:0007669"/>
    <property type="project" value="TreeGrafter"/>
</dbReference>
<evidence type="ECO:0000256" key="2">
    <source>
        <dbReference type="ARBA" id="ARBA00022797"/>
    </source>
</evidence>
<dbReference type="Gene3D" id="3.40.50.1820">
    <property type="entry name" value="alpha/beta hydrolase"/>
    <property type="match status" value="1"/>
</dbReference>
<dbReference type="PANTHER" id="PTHR21661">
    <property type="entry name" value="EPOXIDE HYDROLASE 1-RELATED"/>
    <property type="match status" value="1"/>
</dbReference>
<comment type="caution">
    <text evidence="5">The sequence shown here is derived from an EMBL/GenBank/DDBJ whole genome shotgun (WGS) entry which is preliminary data.</text>
</comment>
<name>A0A7W3MUW0_9ACTN</name>
<dbReference type="GO" id="GO:0004301">
    <property type="term" value="F:epoxide hydrolase activity"/>
    <property type="evidence" value="ECO:0007669"/>
    <property type="project" value="TreeGrafter"/>
</dbReference>